<dbReference type="EMBL" id="FOCC01000006">
    <property type="protein sequence ID" value="SEM67855.1"/>
    <property type="molecule type" value="Genomic_DNA"/>
</dbReference>
<sequence length="345" mass="39412">MATLSQVLKEIKAGNLAPVYLILGKEEYGIKTLKNSILAHITPEARDFNVNSYNMEEMPLATALKDAMDIPFLGNRRIIFIENPYFLTGEKNKNKIEHDLDALQKYLEMPVETTSLIINAPYDKLDERKKIVKKLKQVAVVIDNSPLTEEQVARLLTAKAKKQQLTLEPGALEILLERTNADVSLALNELDKLMLLNQENNIITAQQAERMVSQSLEENVFDLVELVLKRKVQEALEMYHELLLSKQEPLMINAILLGQFRLLLQVSILKNRGFMQGSIVSTLKIHPYRVKLALRFVKQNSQADLSRAYLGLVKIEELLKSTSQDPELLFQLFMLQFSQAQVKRR</sequence>
<dbReference type="PANTHER" id="PTHR34388:SF1">
    <property type="entry name" value="DNA POLYMERASE III SUBUNIT DELTA"/>
    <property type="match status" value="1"/>
</dbReference>
<evidence type="ECO:0000256" key="4">
    <source>
        <dbReference type="ARBA" id="ARBA00022695"/>
    </source>
</evidence>
<dbReference type="InterPro" id="IPR048466">
    <property type="entry name" value="DNA_pol3_delta-like_C"/>
</dbReference>
<dbReference type="Gene3D" id="3.40.50.300">
    <property type="entry name" value="P-loop containing nucleotide triphosphate hydrolases"/>
    <property type="match status" value="1"/>
</dbReference>
<dbReference type="InterPro" id="IPR005790">
    <property type="entry name" value="DNA_polIII_delta"/>
</dbReference>
<evidence type="ECO:0000313" key="12">
    <source>
        <dbReference type="Proteomes" id="UP000182089"/>
    </source>
</evidence>
<protein>
    <recommendedName>
        <fullName evidence="2">DNA polymerase III subunit delta</fullName>
        <ecNumber evidence="1">2.7.7.7</ecNumber>
    </recommendedName>
</protein>
<dbReference type="Pfam" id="PF21694">
    <property type="entry name" value="DNA_pol3_delta_C"/>
    <property type="match status" value="1"/>
</dbReference>
<dbReference type="InterPro" id="IPR008921">
    <property type="entry name" value="DNA_pol3_clamp-load_cplx_C"/>
</dbReference>
<dbReference type="EC" id="2.7.7.7" evidence="1"/>
<dbReference type="SUPFAM" id="SSF52540">
    <property type="entry name" value="P-loop containing nucleoside triphosphate hydrolases"/>
    <property type="match status" value="1"/>
</dbReference>
<proteinExistence type="inferred from homology"/>
<evidence type="ECO:0000256" key="7">
    <source>
        <dbReference type="ARBA" id="ARBA00034754"/>
    </source>
</evidence>
<accession>A0ABY1ABR2</accession>
<dbReference type="Pfam" id="PF06144">
    <property type="entry name" value="DNA_pol3_delta"/>
    <property type="match status" value="1"/>
</dbReference>
<reference evidence="11 12" key="1">
    <citation type="submission" date="2016-10" db="EMBL/GenBank/DDBJ databases">
        <authorList>
            <person name="Varghese N."/>
            <person name="Submissions S."/>
        </authorList>
    </citation>
    <scope>NUCLEOTIDE SEQUENCE [LARGE SCALE GENOMIC DNA]</scope>
    <source>
        <strain evidence="11 12">WC1T17</strain>
    </source>
</reference>
<feature type="domain" description="DNA polymerase III delta N-terminal" evidence="9">
    <location>
        <begin position="20"/>
        <end position="143"/>
    </location>
</feature>
<dbReference type="PANTHER" id="PTHR34388">
    <property type="entry name" value="DNA POLYMERASE III SUBUNIT DELTA"/>
    <property type="match status" value="1"/>
</dbReference>
<evidence type="ECO:0000256" key="5">
    <source>
        <dbReference type="ARBA" id="ARBA00022705"/>
    </source>
</evidence>
<evidence type="ECO:0000259" key="10">
    <source>
        <dbReference type="Pfam" id="PF21694"/>
    </source>
</evidence>
<keyword evidence="4" id="KW-0548">Nucleotidyltransferase</keyword>
<feature type="domain" description="DNA polymerase III delta subunit-like C-terminal" evidence="10">
    <location>
        <begin position="217"/>
        <end position="337"/>
    </location>
</feature>
<evidence type="ECO:0000256" key="6">
    <source>
        <dbReference type="ARBA" id="ARBA00022932"/>
    </source>
</evidence>
<dbReference type="Proteomes" id="UP000182089">
    <property type="component" value="Unassembled WGS sequence"/>
</dbReference>
<keyword evidence="3" id="KW-0808">Transferase</keyword>
<dbReference type="SUPFAM" id="SSF48019">
    <property type="entry name" value="post-AAA+ oligomerization domain-like"/>
    <property type="match status" value="1"/>
</dbReference>
<evidence type="ECO:0000313" key="11">
    <source>
        <dbReference type="EMBL" id="SEM67855.1"/>
    </source>
</evidence>
<evidence type="ECO:0000256" key="8">
    <source>
        <dbReference type="ARBA" id="ARBA00049244"/>
    </source>
</evidence>
<keyword evidence="6" id="KW-0239">DNA-directed DNA polymerase</keyword>
<keyword evidence="5" id="KW-0235">DNA replication</keyword>
<evidence type="ECO:0000259" key="9">
    <source>
        <dbReference type="Pfam" id="PF06144"/>
    </source>
</evidence>
<evidence type="ECO:0000256" key="3">
    <source>
        <dbReference type="ARBA" id="ARBA00022679"/>
    </source>
</evidence>
<organism evidence="11 12">
    <name type="scientific">Ligilactobacillus ruminis</name>
    <dbReference type="NCBI Taxonomy" id="1623"/>
    <lineage>
        <taxon>Bacteria</taxon>
        <taxon>Bacillati</taxon>
        <taxon>Bacillota</taxon>
        <taxon>Bacilli</taxon>
        <taxon>Lactobacillales</taxon>
        <taxon>Lactobacillaceae</taxon>
        <taxon>Ligilactobacillus</taxon>
    </lineage>
</organism>
<dbReference type="InterPro" id="IPR010372">
    <property type="entry name" value="DNA_pol3_delta_N"/>
</dbReference>
<comment type="similarity">
    <text evidence="7">Belongs to the DNA polymerase HolA subunit family.</text>
</comment>
<dbReference type="InterPro" id="IPR027417">
    <property type="entry name" value="P-loop_NTPase"/>
</dbReference>
<evidence type="ECO:0000256" key="2">
    <source>
        <dbReference type="ARBA" id="ARBA00017703"/>
    </source>
</evidence>
<name>A0ABY1ABR2_9LACO</name>
<comment type="catalytic activity">
    <reaction evidence="8">
        <text>DNA(n) + a 2'-deoxyribonucleoside 5'-triphosphate = DNA(n+1) + diphosphate</text>
        <dbReference type="Rhea" id="RHEA:22508"/>
        <dbReference type="Rhea" id="RHEA-COMP:17339"/>
        <dbReference type="Rhea" id="RHEA-COMP:17340"/>
        <dbReference type="ChEBI" id="CHEBI:33019"/>
        <dbReference type="ChEBI" id="CHEBI:61560"/>
        <dbReference type="ChEBI" id="CHEBI:173112"/>
        <dbReference type="EC" id="2.7.7.7"/>
    </reaction>
</comment>
<evidence type="ECO:0000256" key="1">
    <source>
        <dbReference type="ARBA" id="ARBA00012417"/>
    </source>
</evidence>
<comment type="caution">
    <text evidence="11">The sequence shown here is derived from an EMBL/GenBank/DDBJ whole genome shotgun (WGS) entry which is preliminary data.</text>
</comment>
<dbReference type="Gene3D" id="1.10.8.60">
    <property type="match status" value="1"/>
</dbReference>
<gene>
    <name evidence="11" type="ORF">SAMN05216431_106133</name>
</gene>
<dbReference type="NCBIfam" id="TIGR01128">
    <property type="entry name" value="holA"/>
    <property type="match status" value="1"/>
</dbReference>
<dbReference type="Gene3D" id="1.20.272.10">
    <property type="match status" value="1"/>
</dbReference>